<dbReference type="AlphaFoldDB" id="H1LFC0"/>
<accession>H1LFC0</accession>
<comment type="caution">
    <text evidence="2">The sequence shown here is derived from an EMBL/GenBank/DDBJ whole genome shotgun (WGS) entry which is preliminary data.</text>
</comment>
<dbReference type="Proteomes" id="UP000005025">
    <property type="component" value="Unassembled WGS sequence"/>
</dbReference>
<evidence type="ECO:0000313" key="2">
    <source>
        <dbReference type="EMBL" id="EHO51870.1"/>
    </source>
</evidence>
<organism evidence="2 3">
    <name type="scientific">Lentilactobacillus kisonensis F0435</name>
    <dbReference type="NCBI Taxonomy" id="797516"/>
    <lineage>
        <taxon>Bacteria</taxon>
        <taxon>Bacillati</taxon>
        <taxon>Bacillota</taxon>
        <taxon>Bacilli</taxon>
        <taxon>Lactobacillales</taxon>
        <taxon>Lactobacillaceae</taxon>
        <taxon>Lentilactobacillus</taxon>
    </lineage>
</organism>
<evidence type="ECO:0000256" key="1">
    <source>
        <dbReference type="SAM" id="Phobius"/>
    </source>
</evidence>
<feature type="transmembrane region" description="Helical" evidence="1">
    <location>
        <begin position="21"/>
        <end position="39"/>
    </location>
</feature>
<reference evidence="2 3" key="1">
    <citation type="submission" date="2011-09" db="EMBL/GenBank/DDBJ databases">
        <authorList>
            <person name="Weinstock G."/>
            <person name="Sodergren E."/>
            <person name="Clifton S."/>
            <person name="Fulton L."/>
            <person name="Fulton B."/>
            <person name="Courtney L."/>
            <person name="Fronick C."/>
            <person name="Harrison M."/>
            <person name="Strong C."/>
            <person name="Farmer C."/>
            <person name="Delahaunty K."/>
            <person name="Markovic C."/>
            <person name="Hall O."/>
            <person name="Minx P."/>
            <person name="Tomlinson C."/>
            <person name="Mitreva M."/>
            <person name="Hou S."/>
            <person name="Chen J."/>
            <person name="Wollam A."/>
            <person name="Pepin K.H."/>
            <person name="Johnson M."/>
            <person name="Bhonagiri V."/>
            <person name="Zhang X."/>
            <person name="Suruliraj S."/>
            <person name="Warren W."/>
            <person name="Chinwalla A."/>
            <person name="Mardis E.R."/>
            <person name="Wilson R.K."/>
        </authorList>
    </citation>
    <scope>NUCLEOTIDE SEQUENCE [LARGE SCALE GENOMIC DNA]</scope>
    <source>
        <strain evidence="2 3">F0435</strain>
    </source>
</reference>
<dbReference type="HOGENOM" id="CLU_200243_1_0_9"/>
<dbReference type="STRING" id="797516.HMPREF9104_01296"/>
<protein>
    <recommendedName>
        <fullName evidence="4">D-Ala-teichoic acid biosynthesis protein</fullName>
    </recommendedName>
</protein>
<proteinExistence type="predicted"/>
<dbReference type="PATRIC" id="fig|797516.3.peg.1155"/>
<evidence type="ECO:0008006" key="4">
    <source>
        <dbReference type="Google" id="ProtNLM"/>
    </source>
</evidence>
<dbReference type="EMBL" id="AGRJ01000125">
    <property type="protein sequence ID" value="EHO51870.1"/>
    <property type="molecule type" value="Genomic_DNA"/>
</dbReference>
<gene>
    <name evidence="2" type="ORF">HMPREF9104_01296</name>
</gene>
<keyword evidence="1" id="KW-0472">Membrane</keyword>
<dbReference type="InterPro" id="IPR021008">
    <property type="entry name" value="DltX"/>
</dbReference>
<keyword evidence="1" id="KW-1133">Transmembrane helix</keyword>
<keyword evidence="1" id="KW-0812">Transmembrane</keyword>
<sequence>MRIGDDQMAFKKWLEKPAVRFLVTTLVYFAIMMVLFYLYDYSGINQAKFIYNEF</sequence>
<dbReference type="Pfam" id="PF12459">
    <property type="entry name" value="DltX"/>
    <property type="match status" value="1"/>
</dbReference>
<evidence type="ECO:0000313" key="3">
    <source>
        <dbReference type="Proteomes" id="UP000005025"/>
    </source>
</evidence>
<name>H1LFC0_9LACO</name>